<proteinExistence type="predicted"/>
<sequence length="168" mass="18104">MSTCRHREAARRSRNAGRGHPYLLQALVWALAGSGSEGVGEAVLLADYLLKTEGMRTVVQWIPSNVGVLGNKIADGLANEGRSMSQPRKPLTLSDAMSVLQRGSARQVIIYKVCQGVTLYKSFVQSETHTPPGGLSATRLVRNYCLSSLRGTGRNGYACLVRMPGSGR</sequence>
<evidence type="ECO:0000313" key="2">
    <source>
        <dbReference type="Proteomes" id="UP000735302"/>
    </source>
</evidence>
<comment type="caution">
    <text evidence="1">The sequence shown here is derived from an EMBL/GenBank/DDBJ whole genome shotgun (WGS) entry which is preliminary data.</text>
</comment>
<evidence type="ECO:0000313" key="1">
    <source>
        <dbReference type="EMBL" id="GFO05860.1"/>
    </source>
</evidence>
<keyword evidence="2" id="KW-1185">Reference proteome</keyword>
<dbReference type="EMBL" id="BLXT01003754">
    <property type="protein sequence ID" value="GFO05860.1"/>
    <property type="molecule type" value="Genomic_DNA"/>
</dbReference>
<reference evidence="1 2" key="1">
    <citation type="journal article" date="2021" name="Elife">
        <title>Chloroplast acquisition without the gene transfer in kleptoplastic sea slugs, Plakobranchus ocellatus.</title>
        <authorList>
            <person name="Maeda T."/>
            <person name="Takahashi S."/>
            <person name="Yoshida T."/>
            <person name="Shimamura S."/>
            <person name="Takaki Y."/>
            <person name="Nagai Y."/>
            <person name="Toyoda A."/>
            <person name="Suzuki Y."/>
            <person name="Arimoto A."/>
            <person name="Ishii H."/>
            <person name="Satoh N."/>
            <person name="Nishiyama T."/>
            <person name="Hasebe M."/>
            <person name="Maruyama T."/>
            <person name="Minagawa J."/>
            <person name="Obokata J."/>
            <person name="Shigenobu S."/>
        </authorList>
    </citation>
    <scope>NUCLEOTIDE SEQUENCE [LARGE SCALE GENOMIC DNA]</scope>
</reference>
<gene>
    <name evidence="1" type="ORF">PoB_003236500</name>
</gene>
<accession>A0AAV4ACH0</accession>
<dbReference type="Proteomes" id="UP000735302">
    <property type="component" value="Unassembled WGS sequence"/>
</dbReference>
<protein>
    <submittedName>
        <fullName evidence="1">Gag-Pol polyprotein</fullName>
    </submittedName>
</protein>
<name>A0AAV4ACH0_9GAST</name>
<dbReference type="AlphaFoldDB" id="A0AAV4ACH0"/>
<organism evidence="1 2">
    <name type="scientific">Plakobranchus ocellatus</name>
    <dbReference type="NCBI Taxonomy" id="259542"/>
    <lineage>
        <taxon>Eukaryota</taxon>
        <taxon>Metazoa</taxon>
        <taxon>Spiralia</taxon>
        <taxon>Lophotrochozoa</taxon>
        <taxon>Mollusca</taxon>
        <taxon>Gastropoda</taxon>
        <taxon>Heterobranchia</taxon>
        <taxon>Euthyneura</taxon>
        <taxon>Panpulmonata</taxon>
        <taxon>Sacoglossa</taxon>
        <taxon>Placobranchoidea</taxon>
        <taxon>Plakobranchidae</taxon>
        <taxon>Plakobranchus</taxon>
    </lineage>
</organism>